<organism evidence="5 6">
    <name type="scientific">Stachybotrys elegans</name>
    <dbReference type="NCBI Taxonomy" id="80388"/>
    <lineage>
        <taxon>Eukaryota</taxon>
        <taxon>Fungi</taxon>
        <taxon>Dikarya</taxon>
        <taxon>Ascomycota</taxon>
        <taxon>Pezizomycotina</taxon>
        <taxon>Sordariomycetes</taxon>
        <taxon>Hypocreomycetidae</taxon>
        <taxon>Hypocreales</taxon>
        <taxon>Stachybotryaceae</taxon>
        <taxon>Stachybotrys</taxon>
    </lineage>
</organism>
<feature type="region of interest" description="Disordered" evidence="2">
    <location>
        <begin position="123"/>
        <end position="179"/>
    </location>
</feature>
<dbReference type="AlphaFoldDB" id="A0A8K0SXB2"/>
<evidence type="ECO:0000256" key="2">
    <source>
        <dbReference type="SAM" id="MobiDB-lite"/>
    </source>
</evidence>
<proteinExistence type="inferred from homology"/>
<feature type="region of interest" description="Disordered" evidence="2">
    <location>
        <begin position="13"/>
        <end position="100"/>
    </location>
</feature>
<dbReference type="Proteomes" id="UP000813444">
    <property type="component" value="Unassembled WGS sequence"/>
</dbReference>
<feature type="domain" description="RPAP1 C-terminal" evidence="3">
    <location>
        <begin position="265"/>
        <end position="332"/>
    </location>
</feature>
<dbReference type="OrthoDB" id="348201at2759"/>
<comment type="caution">
    <text evidence="5">The sequence shown here is derived from an EMBL/GenBank/DDBJ whole genome shotgun (WGS) entry which is preliminary data.</text>
</comment>
<feature type="domain" description="RPAP1 N-terminal" evidence="4">
    <location>
        <begin position="77"/>
        <end position="122"/>
    </location>
</feature>
<evidence type="ECO:0000259" key="4">
    <source>
        <dbReference type="Pfam" id="PF08621"/>
    </source>
</evidence>
<dbReference type="Pfam" id="PF08621">
    <property type="entry name" value="RPAP1_N"/>
    <property type="match status" value="1"/>
</dbReference>
<name>A0A8K0SXB2_9HYPO</name>
<protein>
    <submittedName>
        <fullName evidence="5">RPAP1-like protein</fullName>
    </submittedName>
</protein>
<dbReference type="InterPro" id="IPR013930">
    <property type="entry name" value="RPAP1_N"/>
</dbReference>
<feature type="compositionally biased region" description="Basic and acidic residues" evidence="2">
    <location>
        <begin position="71"/>
        <end position="88"/>
    </location>
</feature>
<comment type="similarity">
    <text evidence="1">Belongs to the RPAP1 family.</text>
</comment>
<dbReference type="GO" id="GO:0006366">
    <property type="term" value="P:transcription by RNA polymerase II"/>
    <property type="evidence" value="ECO:0007669"/>
    <property type="project" value="InterPro"/>
</dbReference>
<dbReference type="Pfam" id="PF08620">
    <property type="entry name" value="RPAP1_C"/>
    <property type="match status" value="1"/>
</dbReference>
<evidence type="ECO:0000256" key="1">
    <source>
        <dbReference type="ARBA" id="ARBA00009953"/>
    </source>
</evidence>
<dbReference type="InterPro" id="IPR013929">
    <property type="entry name" value="RPAP1_C"/>
</dbReference>
<evidence type="ECO:0000313" key="6">
    <source>
        <dbReference type="Proteomes" id="UP000813444"/>
    </source>
</evidence>
<sequence>MDLIGEIVEHDLSNKKPVEFSDIPATTSGFPQHKRRWKSSAFKQQRANRENEKAKSSFVDGPGHDGQAATFEEKERKRIDEENRRKLDSMSPQEIAQAQEDLLNGMNPALIQRLLRRANIDESDTSLPGEAPSAEIPKQRAPEITVEDASKPEEPPANTPKATDSAPVGKDGAAGFDEDQAPKEIPLDLEPDVALPKSTHFPAPPKLPDLDPSDPDFLATLHEKYFPDLPADPSKLAWMAPIPTEDSIADKESPYYPHPEISVSSLRFDFRGRFLSPRVSRSIPTSKGLHHHGLAPEAAGYTIAELAHLARSAVPAQRCMAFQTLGRILYRLGKGEWGTSEYDPIGMGIWASVKEGRVLDSLAEAAMVEGGHQGSRAYATEALWLYEKGGWKEKFKGR</sequence>
<accession>A0A8K0SXB2</accession>
<reference evidence="5" key="1">
    <citation type="journal article" date="2021" name="Nat. Commun.">
        <title>Genetic determinants of endophytism in the Arabidopsis root mycobiome.</title>
        <authorList>
            <person name="Mesny F."/>
            <person name="Miyauchi S."/>
            <person name="Thiergart T."/>
            <person name="Pickel B."/>
            <person name="Atanasova L."/>
            <person name="Karlsson M."/>
            <person name="Huettel B."/>
            <person name="Barry K.W."/>
            <person name="Haridas S."/>
            <person name="Chen C."/>
            <person name="Bauer D."/>
            <person name="Andreopoulos W."/>
            <person name="Pangilinan J."/>
            <person name="LaButti K."/>
            <person name="Riley R."/>
            <person name="Lipzen A."/>
            <person name="Clum A."/>
            <person name="Drula E."/>
            <person name="Henrissat B."/>
            <person name="Kohler A."/>
            <person name="Grigoriev I.V."/>
            <person name="Martin F.M."/>
            <person name="Hacquard S."/>
        </authorList>
    </citation>
    <scope>NUCLEOTIDE SEQUENCE</scope>
    <source>
        <strain evidence="5">MPI-CAGE-CH-0235</strain>
    </source>
</reference>
<gene>
    <name evidence="5" type="ORF">B0I35DRAFT_349052</name>
</gene>
<keyword evidence="6" id="KW-1185">Reference proteome</keyword>
<evidence type="ECO:0000259" key="3">
    <source>
        <dbReference type="Pfam" id="PF08620"/>
    </source>
</evidence>
<dbReference type="InterPro" id="IPR039913">
    <property type="entry name" value="RPAP1/Rba50"/>
</dbReference>
<evidence type="ECO:0000313" key="5">
    <source>
        <dbReference type="EMBL" id="KAH7325077.1"/>
    </source>
</evidence>
<dbReference type="PANTHER" id="PTHR21483">
    <property type="entry name" value="RNA POLYMERASE II-ASSOCIATED PROTEIN 1"/>
    <property type="match status" value="1"/>
</dbReference>
<dbReference type="EMBL" id="JAGPNK010000003">
    <property type="protein sequence ID" value="KAH7325077.1"/>
    <property type="molecule type" value="Genomic_DNA"/>
</dbReference>
<dbReference type="PANTHER" id="PTHR21483:SF18">
    <property type="entry name" value="RNA POLYMERASE II-ASSOCIATED PROTEIN 1"/>
    <property type="match status" value="1"/>
</dbReference>